<reference evidence="5" key="1">
    <citation type="submission" date="2013-04" db="EMBL/GenBank/DDBJ databases">
        <authorList>
            <person name="Qu J."/>
            <person name="Murali S.C."/>
            <person name="Bandaranaike D."/>
            <person name="Bellair M."/>
            <person name="Blankenburg K."/>
            <person name="Chao H."/>
            <person name="Dinh H."/>
            <person name="Doddapaneni H."/>
            <person name="Downs B."/>
            <person name="Dugan-Rocha S."/>
            <person name="Elkadiri S."/>
            <person name="Gnanaolivu R.D."/>
            <person name="Hernandez B."/>
            <person name="Javaid M."/>
            <person name="Jayaseelan J.C."/>
            <person name="Lee S."/>
            <person name="Li M."/>
            <person name="Ming W."/>
            <person name="Munidasa M."/>
            <person name="Muniz J."/>
            <person name="Nguyen L."/>
            <person name="Ongeri F."/>
            <person name="Osuji N."/>
            <person name="Pu L.-L."/>
            <person name="Puazo M."/>
            <person name="Qu C."/>
            <person name="Quiroz J."/>
            <person name="Raj R."/>
            <person name="Weissenberger G."/>
            <person name="Xin Y."/>
            <person name="Zou X."/>
            <person name="Han Y."/>
            <person name="Richards S."/>
            <person name="Worley K."/>
            <person name="Muzny D."/>
            <person name="Gibbs R."/>
        </authorList>
    </citation>
    <scope>NUCLEOTIDE SEQUENCE</scope>
    <source>
        <strain evidence="5">Sampled in the wild</strain>
    </source>
</reference>
<dbReference type="GO" id="GO:0005739">
    <property type="term" value="C:mitochondrion"/>
    <property type="evidence" value="ECO:0007669"/>
    <property type="project" value="TreeGrafter"/>
</dbReference>
<accession>A0A8K0KSJ6</accession>
<evidence type="ECO:0000256" key="3">
    <source>
        <dbReference type="ARBA" id="ARBA00023315"/>
    </source>
</evidence>
<dbReference type="OrthoDB" id="5404651at2759"/>
<evidence type="ECO:0000259" key="4">
    <source>
        <dbReference type="Pfam" id="PF00108"/>
    </source>
</evidence>
<dbReference type="PANTHER" id="PTHR18919:SF156">
    <property type="entry name" value="ACETYL-COA ACETYLTRANSFERASE, MITOCHONDRIAL"/>
    <property type="match status" value="1"/>
</dbReference>
<dbReference type="Pfam" id="PF00108">
    <property type="entry name" value="Thiolase_N"/>
    <property type="match status" value="1"/>
</dbReference>
<evidence type="ECO:0000313" key="5">
    <source>
        <dbReference type="EMBL" id="KAG8239684.1"/>
    </source>
</evidence>
<feature type="non-terminal residue" evidence="5">
    <location>
        <position position="1"/>
    </location>
</feature>
<proteinExistence type="inferred from homology"/>
<dbReference type="Proteomes" id="UP000792457">
    <property type="component" value="Unassembled WGS sequence"/>
</dbReference>
<organism evidence="5 6">
    <name type="scientific">Ladona fulva</name>
    <name type="common">Scarce chaser dragonfly</name>
    <name type="synonym">Libellula fulva</name>
    <dbReference type="NCBI Taxonomy" id="123851"/>
    <lineage>
        <taxon>Eukaryota</taxon>
        <taxon>Metazoa</taxon>
        <taxon>Ecdysozoa</taxon>
        <taxon>Arthropoda</taxon>
        <taxon>Hexapoda</taxon>
        <taxon>Insecta</taxon>
        <taxon>Pterygota</taxon>
        <taxon>Palaeoptera</taxon>
        <taxon>Odonata</taxon>
        <taxon>Epiprocta</taxon>
        <taxon>Anisoptera</taxon>
        <taxon>Libelluloidea</taxon>
        <taxon>Libellulidae</taxon>
        <taxon>Ladona</taxon>
    </lineage>
</organism>
<protein>
    <recommendedName>
        <fullName evidence="4">Thiolase N-terminal domain-containing protein</fullName>
    </recommendedName>
</protein>
<keyword evidence="2" id="KW-0808">Transferase</keyword>
<dbReference type="GO" id="GO:0006635">
    <property type="term" value="P:fatty acid beta-oxidation"/>
    <property type="evidence" value="ECO:0007669"/>
    <property type="project" value="TreeGrafter"/>
</dbReference>
<dbReference type="AlphaFoldDB" id="A0A8K0KSJ6"/>
<evidence type="ECO:0000313" key="6">
    <source>
        <dbReference type="Proteomes" id="UP000792457"/>
    </source>
</evidence>
<dbReference type="Gene3D" id="3.40.47.10">
    <property type="match status" value="1"/>
</dbReference>
<reference evidence="5" key="2">
    <citation type="submission" date="2017-10" db="EMBL/GenBank/DDBJ databases">
        <title>Ladona fulva Genome sequencing and assembly.</title>
        <authorList>
            <person name="Murali S."/>
            <person name="Richards S."/>
            <person name="Bandaranaike D."/>
            <person name="Bellair M."/>
            <person name="Blankenburg K."/>
            <person name="Chao H."/>
            <person name="Dinh H."/>
            <person name="Doddapaneni H."/>
            <person name="Dugan-Rocha S."/>
            <person name="Elkadiri S."/>
            <person name="Gnanaolivu R."/>
            <person name="Hernandez B."/>
            <person name="Skinner E."/>
            <person name="Javaid M."/>
            <person name="Lee S."/>
            <person name="Li M."/>
            <person name="Ming W."/>
            <person name="Munidasa M."/>
            <person name="Muniz J."/>
            <person name="Nguyen L."/>
            <person name="Hughes D."/>
            <person name="Osuji N."/>
            <person name="Pu L.-L."/>
            <person name="Puazo M."/>
            <person name="Qu C."/>
            <person name="Quiroz J."/>
            <person name="Raj R."/>
            <person name="Weissenberger G."/>
            <person name="Xin Y."/>
            <person name="Zou X."/>
            <person name="Han Y."/>
            <person name="Worley K."/>
            <person name="Muzny D."/>
            <person name="Gibbs R."/>
        </authorList>
    </citation>
    <scope>NUCLEOTIDE SEQUENCE</scope>
    <source>
        <strain evidence="5">Sampled in the wild</strain>
    </source>
</reference>
<dbReference type="InterPro" id="IPR016039">
    <property type="entry name" value="Thiolase-like"/>
</dbReference>
<dbReference type="GO" id="GO:0003985">
    <property type="term" value="F:acetyl-CoA C-acetyltransferase activity"/>
    <property type="evidence" value="ECO:0007669"/>
    <property type="project" value="TreeGrafter"/>
</dbReference>
<gene>
    <name evidence="5" type="ORF">J437_LFUL017237</name>
</gene>
<evidence type="ECO:0000256" key="2">
    <source>
        <dbReference type="ARBA" id="ARBA00022679"/>
    </source>
</evidence>
<keyword evidence="6" id="KW-1185">Reference proteome</keyword>
<dbReference type="EMBL" id="KZ309802">
    <property type="protein sequence ID" value="KAG8239684.1"/>
    <property type="molecule type" value="Genomic_DNA"/>
</dbReference>
<comment type="caution">
    <text evidence="5">The sequence shown here is derived from an EMBL/GenBank/DDBJ whole genome shotgun (WGS) entry which is preliminary data.</text>
</comment>
<sequence length="99" mass="10201">MAAVRVGYNKLVFVQGKRFASSSSALNDVVILSAVRTPMGSFCSALAPLSATKLGSLAVQSAVERAGIPKEEIKEVYMGNVCQAGLGQAPARQAALFAG</sequence>
<evidence type="ECO:0000256" key="1">
    <source>
        <dbReference type="ARBA" id="ARBA00010982"/>
    </source>
</evidence>
<dbReference type="PANTHER" id="PTHR18919">
    <property type="entry name" value="ACETYL-COA C-ACYLTRANSFERASE"/>
    <property type="match status" value="1"/>
</dbReference>
<comment type="similarity">
    <text evidence="1">Belongs to the thiolase-like superfamily. Thiolase family.</text>
</comment>
<keyword evidence="3" id="KW-0012">Acyltransferase</keyword>
<dbReference type="InterPro" id="IPR020616">
    <property type="entry name" value="Thiolase_N"/>
</dbReference>
<dbReference type="SUPFAM" id="SSF53901">
    <property type="entry name" value="Thiolase-like"/>
    <property type="match status" value="1"/>
</dbReference>
<feature type="domain" description="Thiolase N-terminal" evidence="4">
    <location>
        <begin position="29"/>
        <end position="99"/>
    </location>
</feature>
<name>A0A8K0KSJ6_LADFU</name>